<reference evidence="12" key="1">
    <citation type="journal article" date="2020" name="Fungal Divers.">
        <title>Resolving the Mortierellaceae phylogeny through synthesis of multi-gene phylogenetics and phylogenomics.</title>
        <authorList>
            <person name="Vandepol N."/>
            <person name="Liber J."/>
            <person name="Desiro A."/>
            <person name="Na H."/>
            <person name="Kennedy M."/>
            <person name="Barry K."/>
            <person name="Grigoriev I.V."/>
            <person name="Miller A.N."/>
            <person name="O'Donnell K."/>
            <person name="Stajich J.E."/>
            <person name="Bonito G."/>
        </authorList>
    </citation>
    <scope>NUCLEOTIDE SEQUENCE</scope>
    <source>
        <strain evidence="12">KOD1015</strain>
    </source>
</reference>
<dbReference type="GO" id="GO:0098552">
    <property type="term" value="C:side of membrane"/>
    <property type="evidence" value="ECO:0007669"/>
    <property type="project" value="UniProtKB-KW"/>
</dbReference>
<proteinExistence type="inferred from homology"/>
<organism evidence="12 13">
    <name type="scientific">Lunasporangiospora selenospora</name>
    <dbReference type="NCBI Taxonomy" id="979761"/>
    <lineage>
        <taxon>Eukaryota</taxon>
        <taxon>Fungi</taxon>
        <taxon>Fungi incertae sedis</taxon>
        <taxon>Mucoromycota</taxon>
        <taxon>Mortierellomycotina</taxon>
        <taxon>Mortierellomycetes</taxon>
        <taxon>Mortierellales</taxon>
        <taxon>Mortierellaceae</taxon>
        <taxon>Lunasporangiospora</taxon>
    </lineage>
</organism>
<dbReference type="EC" id="2.4.1.-" evidence="10"/>
<keyword evidence="8" id="KW-0325">Glycoprotein</keyword>
<dbReference type="PANTHER" id="PTHR31468">
    <property type="entry name" value="1,3-BETA-GLUCANOSYLTRANSFERASE GAS1"/>
    <property type="match status" value="1"/>
</dbReference>
<keyword evidence="6 10" id="KW-0472">Membrane</keyword>
<evidence type="ECO:0000259" key="11">
    <source>
        <dbReference type="SMART" id="SM00768"/>
    </source>
</evidence>
<gene>
    <name evidence="12" type="primary">GAS1_2</name>
    <name evidence="12" type="ORF">BGW38_003618</name>
</gene>
<dbReference type="Gene3D" id="1.20.58.1040">
    <property type="match status" value="1"/>
</dbReference>
<evidence type="ECO:0000256" key="2">
    <source>
        <dbReference type="ARBA" id="ARBA00004589"/>
    </source>
</evidence>
<feature type="signal peptide" evidence="10">
    <location>
        <begin position="1"/>
        <end position="23"/>
    </location>
</feature>
<dbReference type="Proteomes" id="UP000780801">
    <property type="component" value="Unassembled WGS sequence"/>
</dbReference>
<keyword evidence="10" id="KW-0808">Transferase</keyword>
<name>A0A9P6KIT1_9FUNG</name>
<evidence type="ECO:0000313" key="12">
    <source>
        <dbReference type="EMBL" id="KAF9586493.1"/>
    </source>
</evidence>
<dbReference type="Gene3D" id="3.20.20.80">
    <property type="entry name" value="Glycosidases"/>
    <property type="match status" value="1"/>
</dbReference>
<evidence type="ECO:0000256" key="6">
    <source>
        <dbReference type="ARBA" id="ARBA00023136"/>
    </source>
</evidence>
<keyword evidence="13" id="KW-1185">Reference proteome</keyword>
<evidence type="ECO:0000256" key="7">
    <source>
        <dbReference type="ARBA" id="ARBA00023157"/>
    </source>
</evidence>
<evidence type="ECO:0000256" key="8">
    <source>
        <dbReference type="ARBA" id="ARBA00023180"/>
    </source>
</evidence>
<evidence type="ECO:0000256" key="9">
    <source>
        <dbReference type="ARBA" id="ARBA00023288"/>
    </source>
</evidence>
<evidence type="ECO:0000256" key="5">
    <source>
        <dbReference type="ARBA" id="ARBA00022729"/>
    </source>
</evidence>
<evidence type="ECO:0000256" key="10">
    <source>
        <dbReference type="RuleBase" id="RU361209"/>
    </source>
</evidence>
<keyword evidence="4 10" id="KW-0336">GPI-anchor</keyword>
<dbReference type="OrthoDB" id="421038at2759"/>
<dbReference type="GO" id="GO:0031505">
    <property type="term" value="P:fungal-type cell wall organization"/>
    <property type="evidence" value="ECO:0007669"/>
    <property type="project" value="TreeGrafter"/>
</dbReference>
<evidence type="ECO:0000256" key="3">
    <source>
        <dbReference type="ARBA" id="ARBA00007528"/>
    </source>
</evidence>
<comment type="subcellular location">
    <subcellularLocation>
        <location evidence="1">Cell envelope</location>
    </subcellularLocation>
    <subcellularLocation>
        <location evidence="10">Cell membrane</location>
        <topology evidence="10">Lipid-anchor</topology>
        <topology evidence="10">GPI-anchor</topology>
    </subcellularLocation>
    <subcellularLocation>
        <location evidence="2">Membrane</location>
        <topology evidence="2">Lipid-anchor</topology>
        <topology evidence="2">GPI-anchor</topology>
    </subcellularLocation>
</comment>
<evidence type="ECO:0000256" key="4">
    <source>
        <dbReference type="ARBA" id="ARBA00022622"/>
    </source>
</evidence>
<dbReference type="InterPro" id="IPR017853">
    <property type="entry name" value="GH"/>
</dbReference>
<dbReference type="GO" id="GO:0042124">
    <property type="term" value="F:1,3-beta-glucanosyltransferase activity"/>
    <property type="evidence" value="ECO:0007669"/>
    <property type="project" value="TreeGrafter"/>
</dbReference>
<comment type="function">
    <text evidence="10">Splits internally a 1,3-beta-glucan molecule and transfers the newly generated reducing end (the donor) to the non-reducing end of another 1,3-beta-glucan molecule (the acceptor) forming a 1,3-beta linkage, resulting in the elongation of 1,3-beta-glucan chains in the cell wall.</text>
</comment>
<dbReference type="SUPFAM" id="SSF51445">
    <property type="entry name" value="(Trans)glycosidases"/>
    <property type="match status" value="1"/>
</dbReference>
<dbReference type="GO" id="GO:0005886">
    <property type="term" value="C:plasma membrane"/>
    <property type="evidence" value="ECO:0007669"/>
    <property type="project" value="UniProtKB-SubCell"/>
</dbReference>
<dbReference type="AlphaFoldDB" id="A0A9P6KIT1"/>
<protein>
    <recommendedName>
        <fullName evidence="10">1,3-beta-glucanosyltransferase</fullName>
        <ecNumber evidence="10">2.4.1.-</ecNumber>
    </recommendedName>
</protein>
<accession>A0A9P6KIT1</accession>
<keyword evidence="9 10" id="KW-0449">Lipoprotein</keyword>
<comment type="caution">
    <text evidence="12">The sequence shown here is derived from an EMBL/GenBank/DDBJ whole genome shotgun (WGS) entry which is preliminary data.</text>
</comment>
<dbReference type="InterPro" id="IPR012946">
    <property type="entry name" value="X8"/>
</dbReference>
<keyword evidence="5 10" id="KW-0732">Signal</keyword>
<keyword evidence="7" id="KW-1015">Disulfide bond</keyword>
<dbReference type="SMART" id="SM00768">
    <property type="entry name" value="X8"/>
    <property type="match status" value="1"/>
</dbReference>
<sequence>MILRLRSIAILTTCVCYVSLGQAASPIVIKGSKFFDSVTREQFFIKGVAYQPRPFGSDFIDPLSRPSDCARDFAMMHSIGLNTVRVYQVDPFLNHDECMRILEDYGMYLLLDLASPRNTIIRTSPEYNIDIWNGVRSTVDAFKNFNNVLGFFIGNEVSNDKLTTPASAYVKALLRDTKAYIRQTSPRQIPVGYANNDDPMIRLQIQAYFNCGNDAERIDFFGINLYEWCGSSTSYATSGYADRTADVAQYSVPVFLSEYGCNLVSPRTFPEVQSIYGPDMTGIWSGGVVYEWSQEENNYGLVRIQGDNSIQTLPDFDHFKDALMAVKPLGVSMDQYNEVGPASACPERTEFWETSERLPPTPSGATCDCMMSTLSCTAAGLFGSDDQSLGDHLNVICGLVSCNEIAGNGAQGIYGRYSSCSPIQKLSYIYNKYYHEIGHGEASACYFDGKAKLVQASRPSDEGCGALMRRRHLPRG</sequence>
<dbReference type="InterPro" id="IPR004886">
    <property type="entry name" value="Glucanosyltransferase"/>
</dbReference>
<dbReference type="PANTHER" id="PTHR31468:SF2">
    <property type="entry name" value="1,3-BETA-GLUCANOSYLTRANSFERASE GAS1"/>
    <property type="match status" value="1"/>
</dbReference>
<comment type="similarity">
    <text evidence="3 10">Belongs to the glycosyl hydrolase 72 family.</text>
</comment>
<dbReference type="Pfam" id="PF07983">
    <property type="entry name" value="X8"/>
    <property type="match status" value="1"/>
</dbReference>
<evidence type="ECO:0000313" key="13">
    <source>
        <dbReference type="Proteomes" id="UP000780801"/>
    </source>
</evidence>
<evidence type="ECO:0000256" key="1">
    <source>
        <dbReference type="ARBA" id="ARBA00004196"/>
    </source>
</evidence>
<dbReference type="GO" id="GO:0071970">
    <property type="term" value="P:fungal-type cell wall (1-&gt;3)-beta-D-glucan biosynthetic process"/>
    <property type="evidence" value="ECO:0007669"/>
    <property type="project" value="TreeGrafter"/>
</dbReference>
<feature type="domain" description="X8" evidence="11">
    <location>
        <begin position="374"/>
        <end position="466"/>
    </location>
</feature>
<feature type="chain" id="PRO_5040539717" description="1,3-beta-glucanosyltransferase" evidence="10">
    <location>
        <begin position="24"/>
        <end position="476"/>
    </location>
</feature>
<dbReference type="EMBL" id="JAABOA010000024">
    <property type="protein sequence ID" value="KAF9586493.1"/>
    <property type="molecule type" value="Genomic_DNA"/>
</dbReference>
<dbReference type="Pfam" id="PF03198">
    <property type="entry name" value="Glyco_hydro_72"/>
    <property type="match status" value="1"/>
</dbReference>